<dbReference type="SUPFAM" id="SSF55874">
    <property type="entry name" value="ATPase domain of HSP90 chaperone/DNA topoisomerase II/histidine kinase"/>
    <property type="match status" value="1"/>
</dbReference>
<evidence type="ECO:0000313" key="11">
    <source>
        <dbReference type="EMBL" id="QIZ69271.1"/>
    </source>
</evidence>
<dbReference type="KEGG" id="oxy:HCG48_00575"/>
<dbReference type="PANTHER" id="PTHR44936:SF10">
    <property type="entry name" value="SENSOR PROTEIN RSTB"/>
    <property type="match status" value="1"/>
</dbReference>
<evidence type="ECO:0000256" key="7">
    <source>
        <dbReference type="ARBA" id="ARBA00022777"/>
    </source>
</evidence>
<evidence type="ECO:0000256" key="8">
    <source>
        <dbReference type="ARBA" id="ARBA00022840"/>
    </source>
</evidence>
<dbReference type="Gene3D" id="3.30.565.10">
    <property type="entry name" value="Histidine kinase-like ATPase, C-terminal domain"/>
    <property type="match status" value="1"/>
</dbReference>
<keyword evidence="4" id="KW-0472">Membrane</keyword>
<feature type="compositionally biased region" description="Basic and acidic residues" evidence="9">
    <location>
        <begin position="47"/>
        <end position="58"/>
    </location>
</feature>
<dbReference type="GO" id="GO:0005524">
    <property type="term" value="F:ATP binding"/>
    <property type="evidence" value="ECO:0007669"/>
    <property type="project" value="UniProtKB-KW"/>
</dbReference>
<sequence>MYNWPLPTLSEILGMSEAERDRLRSPSDPFAREREGWGEDDSVWVARDSEENRPEGVKAEGQWRAAIAALSELLGRKADREGDRSEGRSPRGIVLCGPLPVLEDRRVLADYETWTFSGEPFPGVAWLPSQLLPTGSGEANGTGVGRSARSVLPLLAGDPLAREQFCLVLTSRWSAIVVEGAGGSERPFQFSFDPEAIALGWQVLRSRVLLSGRPEIARELDRAFARFTPVAPDYKLVTTFSQLLLDNLYDRPSEQIETVAVYEGERPSKTIRHPGGAKLVPVGSRMLASAMLQRSRYAIAQWSDGTNARSDGGAEFEGNAISRPTHKSNRNGTAAKVATPASADDSERPGSGTETEAADLELLQAIAHEVRTPLATIRTLTRLLLKRSENFDDRAIARLQAIDRECTEQIDRFEFIFRAVELETSNSGRSPVHLTSTSLDLVLDSCIPRWQKQASRRNLTLDVVVPQKMPPVVSDPNLLERVLTGAIENFTCTLPAGNHVRVEVTLAGHQLKVQLECEPNPDAQTQPWSMPFSSRPTLKSIGQLLMFQPETGNLSLNLNVTKNLFQVLGGKLIVRHRPQQGEVIAMFLPLELG</sequence>
<dbReference type="AlphaFoldDB" id="A0A6H1TRV0"/>
<feature type="region of interest" description="Disordered" evidence="9">
    <location>
        <begin position="16"/>
        <end position="60"/>
    </location>
</feature>
<evidence type="ECO:0000259" key="10">
    <source>
        <dbReference type="PROSITE" id="PS50109"/>
    </source>
</evidence>
<accession>A0A6H1TRV0</accession>
<evidence type="ECO:0000256" key="3">
    <source>
        <dbReference type="ARBA" id="ARBA00012438"/>
    </source>
</evidence>
<evidence type="ECO:0000256" key="9">
    <source>
        <dbReference type="SAM" id="MobiDB-lite"/>
    </source>
</evidence>
<gene>
    <name evidence="11" type="ORF">HCG48_00575</name>
</gene>
<dbReference type="EC" id="2.7.13.3" evidence="3"/>
<feature type="domain" description="Histidine kinase" evidence="10">
    <location>
        <begin position="365"/>
        <end position="592"/>
    </location>
</feature>
<dbReference type="Proteomes" id="UP000500857">
    <property type="component" value="Chromosome"/>
</dbReference>
<dbReference type="GO" id="GO:0000155">
    <property type="term" value="F:phosphorelay sensor kinase activity"/>
    <property type="evidence" value="ECO:0007669"/>
    <property type="project" value="InterPro"/>
</dbReference>
<keyword evidence="6" id="KW-0547">Nucleotide-binding</keyword>
<comment type="catalytic activity">
    <reaction evidence="1">
        <text>ATP + protein L-histidine = ADP + protein N-phospho-L-histidine.</text>
        <dbReference type="EC" id="2.7.13.3"/>
    </reaction>
</comment>
<dbReference type="InterPro" id="IPR005467">
    <property type="entry name" value="His_kinase_dom"/>
</dbReference>
<name>A0A6H1TRV0_9CYAN</name>
<dbReference type="InterPro" id="IPR036097">
    <property type="entry name" value="HisK_dim/P_sf"/>
</dbReference>
<dbReference type="SUPFAM" id="SSF47384">
    <property type="entry name" value="Homodimeric domain of signal transducing histidine kinase"/>
    <property type="match status" value="1"/>
</dbReference>
<dbReference type="InterPro" id="IPR003661">
    <property type="entry name" value="HisK_dim/P_dom"/>
</dbReference>
<keyword evidence="4" id="KW-1003">Cell membrane</keyword>
<evidence type="ECO:0000256" key="4">
    <source>
        <dbReference type="ARBA" id="ARBA00022475"/>
    </source>
</evidence>
<dbReference type="EMBL" id="CP051167">
    <property type="protein sequence ID" value="QIZ69271.1"/>
    <property type="molecule type" value="Genomic_DNA"/>
</dbReference>
<feature type="compositionally biased region" description="Basic and acidic residues" evidence="9">
    <location>
        <begin position="17"/>
        <end position="37"/>
    </location>
</feature>
<dbReference type="PANTHER" id="PTHR44936">
    <property type="entry name" value="SENSOR PROTEIN CREC"/>
    <property type="match status" value="1"/>
</dbReference>
<dbReference type="PROSITE" id="PS50109">
    <property type="entry name" value="HIS_KIN"/>
    <property type="match status" value="1"/>
</dbReference>
<feature type="region of interest" description="Disordered" evidence="9">
    <location>
        <begin position="310"/>
        <end position="354"/>
    </location>
</feature>
<evidence type="ECO:0000313" key="12">
    <source>
        <dbReference type="Proteomes" id="UP000500857"/>
    </source>
</evidence>
<evidence type="ECO:0000256" key="1">
    <source>
        <dbReference type="ARBA" id="ARBA00000085"/>
    </source>
</evidence>
<dbReference type="InterPro" id="IPR036890">
    <property type="entry name" value="HATPase_C_sf"/>
</dbReference>
<comment type="subcellular location">
    <subcellularLocation>
        <location evidence="2">Cell membrane</location>
        <topology evidence="2">Multi-pass membrane protein</topology>
    </subcellularLocation>
</comment>
<keyword evidence="8" id="KW-0067">ATP-binding</keyword>
<evidence type="ECO:0000256" key="5">
    <source>
        <dbReference type="ARBA" id="ARBA00022679"/>
    </source>
</evidence>
<keyword evidence="12" id="KW-1185">Reference proteome</keyword>
<keyword evidence="5" id="KW-0808">Transferase</keyword>
<dbReference type="Gene3D" id="1.10.287.130">
    <property type="match status" value="1"/>
</dbReference>
<proteinExistence type="predicted"/>
<dbReference type="GO" id="GO:0005886">
    <property type="term" value="C:plasma membrane"/>
    <property type="evidence" value="ECO:0007669"/>
    <property type="project" value="UniProtKB-SubCell"/>
</dbReference>
<dbReference type="InterPro" id="IPR050980">
    <property type="entry name" value="2C_sensor_his_kinase"/>
</dbReference>
<keyword evidence="7 11" id="KW-0418">Kinase</keyword>
<dbReference type="Pfam" id="PF00512">
    <property type="entry name" value="HisKA"/>
    <property type="match status" value="1"/>
</dbReference>
<evidence type="ECO:0000256" key="2">
    <source>
        <dbReference type="ARBA" id="ARBA00004651"/>
    </source>
</evidence>
<evidence type="ECO:0000256" key="6">
    <source>
        <dbReference type="ARBA" id="ARBA00022741"/>
    </source>
</evidence>
<protein>
    <recommendedName>
        <fullName evidence="3">histidine kinase</fullName>
        <ecNumber evidence="3">2.7.13.3</ecNumber>
    </recommendedName>
</protein>
<dbReference type="SMART" id="SM00388">
    <property type="entry name" value="HisKA"/>
    <property type="match status" value="1"/>
</dbReference>
<dbReference type="RefSeq" id="WP_168567428.1">
    <property type="nucleotide sequence ID" value="NZ_CP051167.1"/>
</dbReference>
<organism evidence="11 12">
    <name type="scientific">Oxynema aestuarii AP17</name>
    <dbReference type="NCBI Taxonomy" id="2064643"/>
    <lineage>
        <taxon>Bacteria</taxon>
        <taxon>Bacillati</taxon>
        <taxon>Cyanobacteriota</taxon>
        <taxon>Cyanophyceae</taxon>
        <taxon>Oscillatoriophycideae</taxon>
        <taxon>Oscillatoriales</taxon>
        <taxon>Oscillatoriaceae</taxon>
        <taxon>Oxynema</taxon>
        <taxon>Oxynema aestuarii</taxon>
    </lineage>
</organism>
<reference evidence="11 12" key="1">
    <citation type="submission" date="2020-04" db="EMBL/GenBank/DDBJ databases">
        <authorList>
            <person name="Basu S."/>
            <person name="Maruthanayagam V."/>
            <person name="Chakraborty S."/>
            <person name="Pramanik A."/>
            <person name="Mukherjee J."/>
            <person name="Brink B."/>
        </authorList>
    </citation>
    <scope>NUCLEOTIDE SEQUENCE [LARGE SCALE GENOMIC DNA]</scope>
    <source>
        <strain evidence="11 12">AP17</strain>
    </source>
</reference>
<dbReference type="CDD" id="cd00082">
    <property type="entry name" value="HisKA"/>
    <property type="match status" value="1"/>
</dbReference>